<evidence type="ECO:0000313" key="3">
    <source>
        <dbReference type="Proteomes" id="UP000828390"/>
    </source>
</evidence>
<organism evidence="2 3">
    <name type="scientific">Dreissena polymorpha</name>
    <name type="common">Zebra mussel</name>
    <name type="synonym">Mytilus polymorpha</name>
    <dbReference type="NCBI Taxonomy" id="45954"/>
    <lineage>
        <taxon>Eukaryota</taxon>
        <taxon>Metazoa</taxon>
        <taxon>Spiralia</taxon>
        <taxon>Lophotrochozoa</taxon>
        <taxon>Mollusca</taxon>
        <taxon>Bivalvia</taxon>
        <taxon>Autobranchia</taxon>
        <taxon>Heteroconchia</taxon>
        <taxon>Euheterodonta</taxon>
        <taxon>Imparidentia</taxon>
        <taxon>Neoheterodontei</taxon>
        <taxon>Myida</taxon>
        <taxon>Dreissenoidea</taxon>
        <taxon>Dreissenidae</taxon>
        <taxon>Dreissena</taxon>
    </lineage>
</organism>
<comment type="caution">
    <text evidence="2">The sequence shown here is derived from an EMBL/GenBank/DDBJ whole genome shotgun (WGS) entry which is preliminary data.</text>
</comment>
<accession>A0A9D4G9F2</accession>
<name>A0A9D4G9F2_DREPO</name>
<feature type="region of interest" description="Disordered" evidence="1">
    <location>
        <begin position="37"/>
        <end position="61"/>
    </location>
</feature>
<dbReference type="AlphaFoldDB" id="A0A9D4G9F2"/>
<evidence type="ECO:0000313" key="2">
    <source>
        <dbReference type="EMBL" id="KAH3811256.1"/>
    </source>
</evidence>
<keyword evidence="3" id="KW-1185">Reference proteome</keyword>
<protein>
    <submittedName>
        <fullName evidence="2">Uncharacterized protein</fullName>
    </submittedName>
</protein>
<reference evidence="2" key="1">
    <citation type="journal article" date="2019" name="bioRxiv">
        <title>The Genome of the Zebra Mussel, Dreissena polymorpha: A Resource for Invasive Species Research.</title>
        <authorList>
            <person name="McCartney M.A."/>
            <person name="Auch B."/>
            <person name="Kono T."/>
            <person name="Mallez S."/>
            <person name="Zhang Y."/>
            <person name="Obille A."/>
            <person name="Becker A."/>
            <person name="Abrahante J.E."/>
            <person name="Garbe J."/>
            <person name="Badalamenti J.P."/>
            <person name="Herman A."/>
            <person name="Mangelson H."/>
            <person name="Liachko I."/>
            <person name="Sullivan S."/>
            <person name="Sone E.D."/>
            <person name="Koren S."/>
            <person name="Silverstein K.A.T."/>
            <person name="Beckman K.B."/>
            <person name="Gohl D.M."/>
        </authorList>
    </citation>
    <scope>NUCLEOTIDE SEQUENCE</scope>
    <source>
        <strain evidence="2">Duluth1</strain>
        <tissue evidence="2">Whole animal</tissue>
    </source>
</reference>
<gene>
    <name evidence="2" type="ORF">DPMN_139663</name>
</gene>
<reference evidence="2" key="2">
    <citation type="submission" date="2020-11" db="EMBL/GenBank/DDBJ databases">
        <authorList>
            <person name="McCartney M.A."/>
            <person name="Auch B."/>
            <person name="Kono T."/>
            <person name="Mallez S."/>
            <person name="Becker A."/>
            <person name="Gohl D.M."/>
            <person name="Silverstein K.A.T."/>
            <person name="Koren S."/>
            <person name="Bechman K.B."/>
            <person name="Herman A."/>
            <person name="Abrahante J.E."/>
            <person name="Garbe J."/>
        </authorList>
    </citation>
    <scope>NUCLEOTIDE SEQUENCE</scope>
    <source>
        <strain evidence="2">Duluth1</strain>
        <tissue evidence="2">Whole animal</tissue>
    </source>
</reference>
<dbReference type="EMBL" id="JAIWYP010000006">
    <property type="protein sequence ID" value="KAH3811256.1"/>
    <property type="molecule type" value="Genomic_DNA"/>
</dbReference>
<sequence>MKYLNRYTPRDVEEKPWPIIGHEDQLSAERMIERRIAMSSSADPKTTEPPKASCTPTGIEK</sequence>
<dbReference type="Proteomes" id="UP000828390">
    <property type="component" value="Unassembled WGS sequence"/>
</dbReference>
<evidence type="ECO:0000256" key="1">
    <source>
        <dbReference type="SAM" id="MobiDB-lite"/>
    </source>
</evidence>
<proteinExistence type="predicted"/>